<evidence type="ECO:0000313" key="3">
    <source>
        <dbReference type="EMBL" id="NJP94784.1"/>
    </source>
</evidence>
<sequence length="267" mass="27736">MTANGRDARVRVEHHGPISEIVLACPDRRNALNTAAGHALAAAVKELGARARTRVVVVRGEGAGFCAGGDVKDMLSGVRAGRGAPVLREMAGAVHQAVAGIARLPKPVIASIHGQAYGAGFSLALACDLVVASDDATFCQAFVKLAATPDSGSTFFLPRVVGRHVAAELIMLGETVDAAEAHRLGLVNRVVPRQELGEHVRALAERLATGPAGAYARIKRLLALSGGSDLERQLDLEQDALGESAATGDFLEGIEAFTARRPARFGG</sequence>
<evidence type="ECO:0000256" key="1">
    <source>
        <dbReference type="ARBA" id="ARBA00005254"/>
    </source>
</evidence>
<dbReference type="InterPro" id="IPR001753">
    <property type="entry name" value="Enoyl-CoA_hydra/iso"/>
</dbReference>
<dbReference type="InterPro" id="IPR014748">
    <property type="entry name" value="Enoyl-CoA_hydra_C"/>
</dbReference>
<dbReference type="Pfam" id="PF00378">
    <property type="entry name" value="ECH_1"/>
    <property type="match status" value="1"/>
</dbReference>
<evidence type="ECO:0000256" key="2">
    <source>
        <dbReference type="RuleBase" id="RU003707"/>
    </source>
</evidence>
<dbReference type="PROSITE" id="PS00166">
    <property type="entry name" value="ENOYL_COA_HYDRATASE"/>
    <property type="match status" value="1"/>
</dbReference>
<organism evidence="3 4">
    <name type="scientific">Nonomuraea composti</name>
    <dbReference type="NCBI Taxonomy" id="2720023"/>
    <lineage>
        <taxon>Bacteria</taxon>
        <taxon>Bacillati</taxon>
        <taxon>Actinomycetota</taxon>
        <taxon>Actinomycetes</taxon>
        <taxon>Streptosporangiales</taxon>
        <taxon>Streptosporangiaceae</taxon>
        <taxon>Nonomuraea</taxon>
    </lineage>
</organism>
<dbReference type="Proteomes" id="UP000696294">
    <property type="component" value="Unassembled WGS sequence"/>
</dbReference>
<dbReference type="Gene3D" id="1.10.12.10">
    <property type="entry name" value="Lyase 2-enoyl-coa Hydratase, Chain A, domain 2"/>
    <property type="match status" value="1"/>
</dbReference>
<proteinExistence type="inferred from homology"/>
<dbReference type="RefSeq" id="WP_168015912.1">
    <property type="nucleotide sequence ID" value="NZ_JAATEP010000032.1"/>
</dbReference>
<name>A0ABX1BEF1_9ACTN</name>
<reference evidence="3 4" key="1">
    <citation type="submission" date="2020-03" db="EMBL/GenBank/DDBJ databases">
        <title>WGS of actinomycetes isolated from Thailand.</title>
        <authorList>
            <person name="Thawai C."/>
        </authorList>
    </citation>
    <scope>NUCLEOTIDE SEQUENCE [LARGE SCALE GENOMIC DNA]</scope>
    <source>
        <strain evidence="3 4">FMUSA5-5</strain>
    </source>
</reference>
<keyword evidence="4" id="KW-1185">Reference proteome</keyword>
<dbReference type="CDD" id="cd06558">
    <property type="entry name" value="crotonase-like"/>
    <property type="match status" value="1"/>
</dbReference>
<dbReference type="EMBL" id="JAATEP010000032">
    <property type="protein sequence ID" value="NJP94784.1"/>
    <property type="molecule type" value="Genomic_DNA"/>
</dbReference>
<protein>
    <submittedName>
        <fullName evidence="3">Enoyl-CoA hydratase</fullName>
    </submittedName>
</protein>
<dbReference type="InterPro" id="IPR029045">
    <property type="entry name" value="ClpP/crotonase-like_dom_sf"/>
</dbReference>
<dbReference type="InterPro" id="IPR018376">
    <property type="entry name" value="Enoyl-CoA_hyd/isom_CS"/>
</dbReference>
<gene>
    <name evidence="3" type="ORF">HCN51_36020</name>
</gene>
<comment type="caution">
    <text evidence="3">The sequence shown here is derived from an EMBL/GenBank/DDBJ whole genome shotgun (WGS) entry which is preliminary data.</text>
</comment>
<accession>A0ABX1BEF1</accession>
<comment type="similarity">
    <text evidence="1 2">Belongs to the enoyl-CoA hydratase/isomerase family.</text>
</comment>
<dbReference type="PANTHER" id="PTHR43459:SF1">
    <property type="entry name" value="EG:BACN32G11.4 PROTEIN"/>
    <property type="match status" value="1"/>
</dbReference>
<dbReference type="SUPFAM" id="SSF52096">
    <property type="entry name" value="ClpP/crotonase"/>
    <property type="match status" value="1"/>
</dbReference>
<dbReference type="PANTHER" id="PTHR43459">
    <property type="entry name" value="ENOYL-COA HYDRATASE"/>
    <property type="match status" value="1"/>
</dbReference>
<dbReference type="Gene3D" id="3.90.226.10">
    <property type="entry name" value="2-enoyl-CoA Hydratase, Chain A, domain 1"/>
    <property type="match status" value="1"/>
</dbReference>
<evidence type="ECO:0000313" key="4">
    <source>
        <dbReference type="Proteomes" id="UP000696294"/>
    </source>
</evidence>